<evidence type="ECO:0000313" key="3">
    <source>
        <dbReference type="Proteomes" id="UP000006729"/>
    </source>
</evidence>
<keyword evidence="1" id="KW-1133">Transmembrane helix</keyword>
<evidence type="ECO:0000313" key="2">
    <source>
        <dbReference type="EMBL" id="PNT56956.1"/>
    </source>
</evidence>
<keyword evidence="1" id="KW-0812">Transmembrane</keyword>
<organism evidence="2 3">
    <name type="scientific">Populus trichocarpa</name>
    <name type="common">Western balsam poplar</name>
    <name type="synonym">Populus balsamifera subsp. trichocarpa</name>
    <dbReference type="NCBI Taxonomy" id="3694"/>
    <lineage>
        <taxon>Eukaryota</taxon>
        <taxon>Viridiplantae</taxon>
        <taxon>Streptophyta</taxon>
        <taxon>Embryophyta</taxon>
        <taxon>Tracheophyta</taxon>
        <taxon>Spermatophyta</taxon>
        <taxon>Magnoliopsida</taxon>
        <taxon>eudicotyledons</taxon>
        <taxon>Gunneridae</taxon>
        <taxon>Pentapetalae</taxon>
        <taxon>rosids</taxon>
        <taxon>fabids</taxon>
        <taxon>Malpighiales</taxon>
        <taxon>Salicaceae</taxon>
        <taxon>Saliceae</taxon>
        <taxon>Populus</taxon>
    </lineage>
</organism>
<proteinExistence type="predicted"/>
<keyword evidence="1" id="KW-0472">Membrane</keyword>
<dbReference type="Proteomes" id="UP000006729">
    <property type="component" value="Chromosome 1"/>
</dbReference>
<protein>
    <submittedName>
        <fullName evidence="2">Uncharacterized protein</fullName>
    </submittedName>
</protein>
<evidence type="ECO:0000256" key="1">
    <source>
        <dbReference type="SAM" id="Phobius"/>
    </source>
</evidence>
<name>A0A2K2C4K0_POPTR</name>
<dbReference type="EMBL" id="CM009290">
    <property type="protein sequence ID" value="PNT56956.1"/>
    <property type="molecule type" value="Genomic_DNA"/>
</dbReference>
<sequence length="84" mass="9557">MEYIKEQRQYSADVTSIQFSERYGPLYLALLSATVFFSGLYSSCDFHVSEAQIRSEYPTNFTSSLLLGSSNTPFPFFIYLLTAV</sequence>
<keyword evidence="3" id="KW-1185">Reference proteome</keyword>
<dbReference type="AlphaFoldDB" id="A0A2K2C4K0"/>
<feature type="transmembrane region" description="Helical" evidence="1">
    <location>
        <begin position="61"/>
        <end position="81"/>
    </location>
</feature>
<reference evidence="2 3" key="1">
    <citation type="journal article" date="2006" name="Science">
        <title>The genome of black cottonwood, Populus trichocarpa (Torr. &amp; Gray).</title>
        <authorList>
            <person name="Tuskan G.A."/>
            <person name="Difazio S."/>
            <person name="Jansson S."/>
            <person name="Bohlmann J."/>
            <person name="Grigoriev I."/>
            <person name="Hellsten U."/>
            <person name="Putnam N."/>
            <person name="Ralph S."/>
            <person name="Rombauts S."/>
            <person name="Salamov A."/>
            <person name="Schein J."/>
            <person name="Sterck L."/>
            <person name="Aerts A."/>
            <person name="Bhalerao R.R."/>
            <person name="Bhalerao R.P."/>
            <person name="Blaudez D."/>
            <person name="Boerjan W."/>
            <person name="Brun A."/>
            <person name="Brunner A."/>
            <person name="Busov V."/>
            <person name="Campbell M."/>
            <person name="Carlson J."/>
            <person name="Chalot M."/>
            <person name="Chapman J."/>
            <person name="Chen G.L."/>
            <person name="Cooper D."/>
            <person name="Coutinho P.M."/>
            <person name="Couturier J."/>
            <person name="Covert S."/>
            <person name="Cronk Q."/>
            <person name="Cunningham R."/>
            <person name="Davis J."/>
            <person name="Degroeve S."/>
            <person name="Dejardin A."/>
            <person name="Depamphilis C."/>
            <person name="Detter J."/>
            <person name="Dirks B."/>
            <person name="Dubchak I."/>
            <person name="Duplessis S."/>
            <person name="Ehlting J."/>
            <person name="Ellis B."/>
            <person name="Gendler K."/>
            <person name="Goodstein D."/>
            <person name="Gribskov M."/>
            <person name="Grimwood J."/>
            <person name="Groover A."/>
            <person name="Gunter L."/>
            <person name="Hamberger B."/>
            <person name="Heinze B."/>
            <person name="Helariutta Y."/>
            <person name="Henrissat B."/>
            <person name="Holligan D."/>
            <person name="Holt R."/>
            <person name="Huang W."/>
            <person name="Islam-Faridi N."/>
            <person name="Jones S."/>
            <person name="Jones-Rhoades M."/>
            <person name="Jorgensen R."/>
            <person name="Joshi C."/>
            <person name="Kangasjarvi J."/>
            <person name="Karlsson J."/>
            <person name="Kelleher C."/>
            <person name="Kirkpatrick R."/>
            <person name="Kirst M."/>
            <person name="Kohler A."/>
            <person name="Kalluri U."/>
            <person name="Larimer F."/>
            <person name="Leebens-Mack J."/>
            <person name="Leple J.C."/>
            <person name="Locascio P."/>
            <person name="Lou Y."/>
            <person name="Lucas S."/>
            <person name="Martin F."/>
            <person name="Montanini B."/>
            <person name="Napoli C."/>
            <person name="Nelson D.R."/>
            <person name="Nelson C."/>
            <person name="Nieminen K."/>
            <person name="Nilsson O."/>
            <person name="Pereda V."/>
            <person name="Peter G."/>
            <person name="Philippe R."/>
            <person name="Pilate G."/>
            <person name="Poliakov A."/>
            <person name="Razumovskaya J."/>
            <person name="Richardson P."/>
            <person name="Rinaldi C."/>
            <person name="Ritland K."/>
            <person name="Rouze P."/>
            <person name="Ryaboy D."/>
            <person name="Schmutz J."/>
            <person name="Schrader J."/>
            <person name="Segerman B."/>
            <person name="Shin H."/>
            <person name="Siddiqui A."/>
            <person name="Sterky F."/>
            <person name="Terry A."/>
            <person name="Tsai C.J."/>
            <person name="Uberbacher E."/>
            <person name="Unneberg P."/>
            <person name="Vahala J."/>
            <person name="Wall K."/>
            <person name="Wessler S."/>
            <person name="Yang G."/>
            <person name="Yin T."/>
            <person name="Douglas C."/>
            <person name="Marra M."/>
            <person name="Sandberg G."/>
            <person name="Van de Peer Y."/>
            <person name="Rokhsar D."/>
        </authorList>
    </citation>
    <scope>NUCLEOTIDE SEQUENCE [LARGE SCALE GENOMIC DNA]</scope>
    <source>
        <strain evidence="3">cv. Nisqually</strain>
    </source>
</reference>
<feature type="transmembrane region" description="Helical" evidence="1">
    <location>
        <begin position="23"/>
        <end position="41"/>
    </location>
</feature>
<gene>
    <name evidence="2" type="ORF">POPTR_001G273800</name>
</gene>
<accession>A0A2K2C4K0</accession>
<dbReference type="InParanoid" id="A0A2K2C4K0"/>